<dbReference type="InterPro" id="IPR001128">
    <property type="entry name" value="Cyt_P450"/>
</dbReference>
<evidence type="ECO:0000256" key="4">
    <source>
        <dbReference type="ARBA" id="ARBA00022723"/>
    </source>
</evidence>
<evidence type="ECO:0000313" key="8">
    <source>
        <dbReference type="EMBL" id="KAK2643014.1"/>
    </source>
</evidence>
<evidence type="ECO:0000256" key="2">
    <source>
        <dbReference type="ARBA" id="ARBA00010617"/>
    </source>
</evidence>
<reference evidence="8" key="1">
    <citation type="journal article" date="2023" name="Plant J.">
        <title>Genome sequences and population genomics provide insights into the demographic history, inbreeding, and mutation load of two 'living fossil' tree species of Dipteronia.</title>
        <authorList>
            <person name="Feng Y."/>
            <person name="Comes H.P."/>
            <person name="Chen J."/>
            <person name="Zhu S."/>
            <person name="Lu R."/>
            <person name="Zhang X."/>
            <person name="Li P."/>
            <person name="Qiu J."/>
            <person name="Olsen K.M."/>
            <person name="Qiu Y."/>
        </authorList>
    </citation>
    <scope>NUCLEOTIDE SEQUENCE</scope>
    <source>
        <strain evidence="8">KIB01</strain>
    </source>
</reference>
<organism evidence="8 9">
    <name type="scientific">Dipteronia dyeriana</name>
    <dbReference type="NCBI Taxonomy" id="168575"/>
    <lineage>
        <taxon>Eukaryota</taxon>
        <taxon>Viridiplantae</taxon>
        <taxon>Streptophyta</taxon>
        <taxon>Embryophyta</taxon>
        <taxon>Tracheophyta</taxon>
        <taxon>Spermatophyta</taxon>
        <taxon>Magnoliopsida</taxon>
        <taxon>eudicotyledons</taxon>
        <taxon>Gunneridae</taxon>
        <taxon>Pentapetalae</taxon>
        <taxon>rosids</taxon>
        <taxon>malvids</taxon>
        <taxon>Sapindales</taxon>
        <taxon>Sapindaceae</taxon>
        <taxon>Hippocastanoideae</taxon>
        <taxon>Acereae</taxon>
        <taxon>Dipteronia</taxon>
    </lineage>
</organism>
<proteinExistence type="inferred from homology"/>
<comment type="caution">
    <text evidence="8">The sequence shown here is derived from an EMBL/GenBank/DDBJ whole genome shotgun (WGS) entry which is preliminary data.</text>
</comment>
<keyword evidence="4" id="KW-0479">Metal-binding</keyword>
<dbReference type="GO" id="GO:0004497">
    <property type="term" value="F:monooxygenase activity"/>
    <property type="evidence" value="ECO:0007669"/>
    <property type="project" value="UniProtKB-KW"/>
</dbReference>
<accession>A0AAD9TVH5</accession>
<keyword evidence="7" id="KW-0503">Monooxygenase</keyword>
<comment type="similarity">
    <text evidence="2">Belongs to the cytochrome P450 family.</text>
</comment>
<evidence type="ECO:0000256" key="1">
    <source>
        <dbReference type="ARBA" id="ARBA00001971"/>
    </source>
</evidence>
<sequence length="104" mass="11927">MRGNGIFNVNGDSRKFQRQISNYEINSKYLCKFMEISVETKVTARLIPFLFAATANKAVIDFQNVLQRFTFDNICKIAFGYDPAYLLQSLPQFAQAFDDAIKLI</sequence>
<keyword evidence="5" id="KW-0560">Oxidoreductase</keyword>
<dbReference type="InterPro" id="IPR036396">
    <property type="entry name" value="Cyt_P450_sf"/>
</dbReference>
<comment type="cofactor">
    <cofactor evidence="1">
        <name>heme</name>
        <dbReference type="ChEBI" id="CHEBI:30413"/>
    </cofactor>
</comment>
<evidence type="ECO:0000256" key="6">
    <source>
        <dbReference type="ARBA" id="ARBA00023004"/>
    </source>
</evidence>
<dbReference type="SUPFAM" id="SSF48264">
    <property type="entry name" value="Cytochrome P450"/>
    <property type="match status" value="1"/>
</dbReference>
<dbReference type="Proteomes" id="UP001280121">
    <property type="component" value="Unassembled WGS sequence"/>
</dbReference>
<dbReference type="GO" id="GO:0020037">
    <property type="term" value="F:heme binding"/>
    <property type="evidence" value="ECO:0007669"/>
    <property type="project" value="InterPro"/>
</dbReference>
<evidence type="ECO:0000256" key="3">
    <source>
        <dbReference type="ARBA" id="ARBA00022617"/>
    </source>
</evidence>
<dbReference type="Gene3D" id="1.10.630.10">
    <property type="entry name" value="Cytochrome P450"/>
    <property type="match status" value="1"/>
</dbReference>
<evidence type="ECO:0000256" key="7">
    <source>
        <dbReference type="ARBA" id="ARBA00023033"/>
    </source>
</evidence>
<keyword evidence="6" id="KW-0408">Iron</keyword>
<keyword evidence="9" id="KW-1185">Reference proteome</keyword>
<name>A0AAD9TVH5_9ROSI</name>
<dbReference type="EMBL" id="JANJYI010000007">
    <property type="protein sequence ID" value="KAK2643014.1"/>
    <property type="molecule type" value="Genomic_DNA"/>
</dbReference>
<evidence type="ECO:0000313" key="9">
    <source>
        <dbReference type="Proteomes" id="UP001280121"/>
    </source>
</evidence>
<dbReference type="Pfam" id="PF00067">
    <property type="entry name" value="p450"/>
    <property type="match status" value="1"/>
</dbReference>
<gene>
    <name evidence="8" type="ORF">Ddye_024777</name>
</gene>
<dbReference type="GO" id="GO:0016705">
    <property type="term" value="F:oxidoreductase activity, acting on paired donors, with incorporation or reduction of molecular oxygen"/>
    <property type="evidence" value="ECO:0007669"/>
    <property type="project" value="InterPro"/>
</dbReference>
<keyword evidence="3" id="KW-0349">Heme</keyword>
<dbReference type="PANTHER" id="PTHR24296">
    <property type="entry name" value="CYTOCHROME P450"/>
    <property type="match status" value="1"/>
</dbReference>
<dbReference type="AlphaFoldDB" id="A0AAD9TVH5"/>
<protein>
    <submittedName>
        <fullName evidence="8">Uncharacterized protein</fullName>
    </submittedName>
</protein>
<evidence type="ECO:0000256" key="5">
    <source>
        <dbReference type="ARBA" id="ARBA00023002"/>
    </source>
</evidence>
<dbReference type="GO" id="GO:0005506">
    <property type="term" value="F:iron ion binding"/>
    <property type="evidence" value="ECO:0007669"/>
    <property type="project" value="InterPro"/>
</dbReference>